<evidence type="ECO:0000313" key="2">
    <source>
        <dbReference type="EMBL" id="PGH13602.1"/>
    </source>
</evidence>
<dbReference type="Proteomes" id="UP000223968">
    <property type="component" value="Unassembled WGS sequence"/>
</dbReference>
<keyword evidence="3" id="KW-1185">Reference proteome</keyword>
<dbReference type="AlphaFoldDB" id="A0A2B7XYA1"/>
<feature type="domain" description="Dienelactone hydrolase" evidence="1">
    <location>
        <begin position="40"/>
        <end position="243"/>
    </location>
</feature>
<evidence type="ECO:0000259" key="1">
    <source>
        <dbReference type="Pfam" id="PF01738"/>
    </source>
</evidence>
<dbReference type="SUPFAM" id="SSF53474">
    <property type="entry name" value="alpha/beta-Hydrolases"/>
    <property type="match status" value="1"/>
</dbReference>
<dbReference type="PANTHER" id="PTHR17630:SF44">
    <property type="entry name" value="PROTEIN AIM2"/>
    <property type="match status" value="1"/>
</dbReference>
<dbReference type="Pfam" id="PF01738">
    <property type="entry name" value="DLH"/>
    <property type="match status" value="1"/>
</dbReference>
<accession>A0A2B7XYA1</accession>
<organism evidence="2 3">
    <name type="scientific">Helicocarpus griseus UAMH5409</name>
    <dbReference type="NCBI Taxonomy" id="1447875"/>
    <lineage>
        <taxon>Eukaryota</taxon>
        <taxon>Fungi</taxon>
        <taxon>Dikarya</taxon>
        <taxon>Ascomycota</taxon>
        <taxon>Pezizomycotina</taxon>
        <taxon>Eurotiomycetes</taxon>
        <taxon>Eurotiomycetidae</taxon>
        <taxon>Onygenales</taxon>
        <taxon>Ajellomycetaceae</taxon>
        <taxon>Helicocarpus</taxon>
    </lineage>
</organism>
<dbReference type="OrthoDB" id="17560at2759"/>
<sequence length="246" mass="27322">MASNPPGPCCLMGFKHEGTPKGEMKKIGNISTYFTDRSDAKNTDKAIIYLSDIFGISHNGKLLADKFAEQGYFTVYPDLLHGDHVASPEDYHSGKVDMVDWTSRHGPETVDPIIQSTIDYLRNTVCIQKIAAVGYCFGGKYVARFLMDGKIDSGYTAHPSFITEEELAAIQKPLSIVAAEDDTIFPREKRIESESILVKTKQRFQINLISGVQHGFAVRADLSAPGSRFAMEAAFVQAVMWFHYTL</sequence>
<protein>
    <recommendedName>
        <fullName evidence="1">Dienelactone hydrolase domain-containing protein</fullName>
    </recommendedName>
</protein>
<dbReference type="PANTHER" id="PTHR17630">
    <property type="entry name" value="DIENELACTONE HYDROLASE"/>
    <property type="match status" value="1"/>
</dbReference>
<proteinExistence type="predicted"/>
<evidence type="ECO:0000313" key="3">
    <source>
        <dbReference type="Proteomes" id="UP000223968"/>
    </source>
</evidence>
<dbReference type="Gene3D" id="3.40.50.1820">
    <property type="entry name" value="alpha/beta hydrolase"/>
    <property type="match status" value="1"/>
</dbReference>
<dbReference type="EMBL" id="PDNB01000044">
    <property type="protein sequence ID" value="PGH13602.1"/>
    <property type="molecule type" value="Genomic_DNA"/>
</dbReference>
<dbReference type="STRING" id="1447875.A0A2B7XYA1"/>
<gene>
    <name evidence="2" type="ORF">AJ79_03595</name>
</gene>
<name>A0A2B7XYA1_9EURO</name>
<dbReference type="InterPro" id="IPR029058">
    <property type="entry name" value="AB_hydrolase_fold"/>
</dbReference>
<comment type="caution">
    <text evidence="2">The sequence shown here is derived from an EMBL/GenBank/DDBJ whole genome shotgun (WGS) entry which is preliminary data.</text>
</comment>
<dbReference type="GO" id="GO:0016787">
    <property type="term" value="F:hydrolase activity"/>
    <property type="evidence" value="ECO:0007669"/>
    <property type="project" value="InterPro"/>
</dbReference>
<dbReference type="InterPro" id="IPR002925">
    <property type="entry name" value="Dienelactn_hydro"/>
</dbReference>
<reference evidence="2 3" key="1">
    <citation type="submission" date="2017-10" db="EMBL/GenBank/DDBJ databases">
        <title>Comparative genomics in systemic dimorphic fungi from Ajellomycetaceae.</title>
        <authorList>
            <person name="Munoz J.F."/>
            <person name="Mcewen J.G."/>
            <person name="Clay O.K."/>
            <person name="Cuomo C.A."/>
        </authorList>
    </citation>
    <scope>NUCLEOTIDE SEQUENCE [LARGE SCALE GENOMIC DNA]</scope>
    <source>
        <strain evidence="2 3">UAMH5409</strain>
    </source>
</reference>